<dbReference type="PANTHER" id="PTHR23275">
    <property type="entry name" value="CABRIOLET.-RELATED"/>
    <property type="match status" value="1"/>
</dbReference>
<keyword evidence="1" id="KW-1133">Transmembrane helix</keyword>
<dbReference type="OrthoDB" id="2412841at2759"/>
<organism evidence="4 5">
    <name type="scientific">Giardia intestinalis (strain P15)</name>
    <name type="common">Giardia lamblia</name>
    <dbReference type="NCBI Taxonomy" id="658858"/>
    <lineage>
        <taxon>Eukaryota</taxon>
        <taxon>Metamonada</taxon>
        <taxon>Diplomonadida</taxon>
        <taxon>Hexamitidae</taxon>
        <taxon>Giardiinae</taxon>
        <taxon>Giardia</taxon>
    </lineage>
</organism>
<dbReference type="InterPro" id="IPR009030">
    <property type="entry name" value="Growth_fac_rcpt_cys_sf"/>
</dbReference>
<feature type="transmembrane region" description="Helical" evidence="1">
    <location>
        <begin position="753"/>
        <end position="776"/>
    </location>
</feature>
<dbReference type="SMART" id="SM00261">
    <property type="entry name" value="FU"/>
    <property type="match status" value="6"/>
</dbReference>
<evidence type="ECO:0000256" key="2">
    <source>
        <dbReference type="SAM" id="SignalP"/>
    </source>
</evidence>
<reference evidence="4 5" key="1">
    <citation type="journal article" date="2010" name="BMC Genomics">
        <title>Genome analysis and comparative genomics of a Giardia intestinalis assemblage E isolate.</title>
        <authorList>
            <person name="Jerlstrom-Hultqvist J."/>
            <person name="Franzen O."/>
            <person name="Ankarklev J."/>
            <person name="Xu F."/>
            <person name="Nohynkova E."/>
            <person name="Andersson J.O."/>
            <person name="Svard S.G."/>
            <person name="Andersson B."/>
        </authorList>
    </citation>
    <scope>NUCLEOTIDE SEQUENCE [LARGE SCALE GENOMIC DNA]</scope>
    <source>
        <strain evidence="4 5">P15</strain>
    </source>
</reference>
<protein>
    <submittedName>
        <fullName evidence="4">Proprotein convertase subtilisin/kexin type 5</fullName>
    </submittedName>
</protein>
<evidence type="ECO:0000259" key="3">
    <source>
        <dbReference type="SMART" id="SM00181"/>
    </source>
</evidence>
<feature type="domain" description="EGF-like" evidence="3">
    <location>
        <begin position="363"/>
        <end position="411"/>
    </location>
</feature>
<dbReference type="OMA" id="IFAHERP"/>
<accession>E1F6M0</accession>
<proteinExistence type="predicted"/>
<feature type="signal peptide" evidence="2">
    <location>
        <begin position="1"/>
        <end position="15"/>
    </location>
</feature>
<feature type="domain" description="EGF-like" evidence="3">
    <location>
        <begin position="628"/>
        <end position="672"/>
    </location>
</feature>
<dbReference type="InterPro" id="IPR052798">
    <property type="entry name" value="Giardia_VSA"/>
</dbReference>
<evidence type="ECO:0000256" key="1">
    <source>
        <dbReference type="SAM" id="Phobius"/>
    </source>
</evidence>
<keyword evidence="2" id="KW-0732">Signal</keyword>
<dbReference type="InterPro" id="IPR000742">
    <property type="entry name" value="EGF"/>
</dbReference>
<name>E1F6M0_GIAIA</name>
<dbReference type="SUPFAM" id="SSF57184">
    <property type="entry name" value="Growth factor receptor domain"/>
    <property type="match status" value="4"/>
</dbReference>
<evidence type="ECO:0000313" key="4">
    <source>
        <dbReference type="EMBL" id="EFO61865.1"/>
    </source>
</evidence>
<keyword evidence="1" id="KW-0472">Membrane</keyword>
<feature type="domain" description="EGF-like" evidence="3">
    <location>
        <begin position="692"/>
        <end position="739"/>
    </location>
</feature>
<sequence length="804" mass="84142">MLALLFFGMLSNSLAAYIDGKPTPNKNTYYVACEEDQPDCVENKCVIFAHERPLCTECKSGKVPIDGECVDASSTSGAAVCEQESVNGGGTRCKSCTGGKGSSNTDNGIGHFLFYGGCYNNDEWPGTDICKTVSNGVCTVCDDEYGAVFTNPNTTANERCILCSDTLSGMEGCATCVSLPQNPTPETAGSAVNLQCTSCLDETKAPIDGVCADFGSNKCKNGYCTHCTVGYIHHRGGCYSNSKEGTKICAEANQIEIGGCSACKQCTNTSEAPHNGKCRQLSILNSCQKDSSAGMCTACNQRFYGRPVFLYKGGCYVTTDLLGGTICKKTFNGKCTICNEDQGYFMKDSTCTRCDEFVPGCAMCTSGSDASSAPVCTSCKAGKYATLDGTSCVDSCPPGTSGSCDENNICSCKCSTGTYLDVATNTCSTCNSACTACTGPGTDKCTSCALGKYLKRDTSGATECVDSADCGEGYYADDVTRSCSSCDIDKCQTCAPDGGVLKCVKCSSGYLSIDSRSCLSQCDEPNQQADASGKPVCECIAGAYLEGSGCVQCNSACLECKGPGSDNCTKCSSDKYTKVDGSGTIACVDASGCGDRYYADPEKLQCAKCGIESCQVCTREGNNIKCTKCSSGFVSIDGSSCTLACKELTQKEEDGKCVCAEGFELSSDGTCVAKNICPSDVIGCSSCSTSGECLSCVDSSHSIQLNKRSCAPTCPSGSQSVDSFCTCMDGYTLKDDVCISQTRKTNSSSSSTITAVAITISIFIIVVVVLTCWLVLRKRRGSRAALEKKMAAENMKLMGSVDEF</sequence>
<keyword evidence="1" id="KW-0812">Transmembrane</keyword>
<dbReference type="AlphaFoldDB" id="E1F6M0"/>
<dbReference type="InterPro" id="IPR006212">
    <property type="entry name" value="Furin_repeat"/>
</dbReference>
<dbReference type="PANTHER" id="PTHR23275:SF100">
    <property type="entry name" value="EGF-LIKE DOMAIN-CONTAINING PROTEIN"/>
    <property type="match status" value="1"/>
</dbReference>
<comment type="caution">
    <text evidence="4">The sequence shown here is derived from an EMBL/GenBank/DDBJ whole genome shotgun (WGS) entry which is preliminary data.</text>
</comment>
<dbReference type="VEuPathDB" id="GiardiaDB:GLP15_3044"/>
<dbReference type="EMBL" id="ACVC01000201">
    <property type="protein sequence ID" value="EFO61865.1"/>
    <property type="molecule type" value="Genomic_DNA"/>
</dbReference>
<dbReference type="Gene3D" id="2.10.220.10">
    <property type="entry name" value="Hormone Receptor, Insulin-like Growth Factor Receptor 1, Chain A, domain 2"/>
    <property type="match status" value="2"/>
</dbReference>
<feature type="domain" description="EGF-like" evidence="3">
    <location>
        <begin position="485"/>
        <end position="519"/>
    </location>
</feature>
<gene>
    <name evidence="4" type="ORF">GLP15_3044</name>
</gene>
<dbReference type="CDD" id="cd00064">
    <property type="entry name" value="FU"/>
    <property type="match status" value="1"/>
</dbReference>
<feature type="chain" id="PRO_5013220526" evidence="2">
    <location>
        <begin position="16"/>
        <end position="804"/>
    </location>
</feature>
<dbReference type="Proteomes" id="UP000008974">
    <property type="component" value="Unassembled WGS sequence"/>
</dbReference>
<feature type="domain" description="EGF-like" evidence="3">
    <location>
        <begin position="32"/>
        <end position="70"/>
    </location>
</feature>
<dbReference type="SMART" id="SM00181">
    <property type="entry name" value="EGF"/>
    <property type="match status" value="5"/>
</dbReference>
<evidence type="ECO:0000313" key="5">
    <source>
        <dbReference type="Proteomes" id="UP000008974"/>
    </source>
</evidence>